<feature type="domain" description="DUF397" evidence="2">
    <location>
        <begin position="4"/>
        <end position="56"/>
    </location>
</feature>
<gene>
    <name evidence="3" type="ORF">RM609_25350</name>
</gene>
<evidence type="ECO:0000256" key="1">
    <source>
        <dbReference type="SAM" id="MobiDB-lite"/>
    </source>
</evidence>
<feature type="region of interest" description="Disordered" evidence="1">
    <location>
        <begin position="1"/>
        <end position="21"/>
    </location>
</feature>
<comment type="caution">
    <text evidence="3">The sequence shown here is derived from an EMBL/GenBank/DDBJ whole genome shotgun (WGS) entry which is preliminary data.</text>
</comment>
<evidence type="ECO:0000313" key="3">
    <source>
        <dbReference type="EMBL" id="MDT0452388.1"/>
    </source>
</evidence>
<evidence type="ECO:0000259" key="2">
    <source>
        <dbReference type="Pfam" id="PF04149"/>
    </source>
</evidence>
<dbReference type="InterPro" id="IPR007278">
    <property type="entry name" value="DUF397"/>
</dbReference>
<proteinExistence type="predicted"/>
<reference evidence="3" key="1">
    <citation type="submission" date="2024-05" db="EMBL/GenBank/DDBJ databases">
        <title>30 novel species of actinomycetes from the DSMZ collection.</title>
        <authorList>
            <person name="Nouioui I."/>
        </authorList>
    </citation>
    <scope>NUCLEOTIDE SEQUENCE</scope>
    <source>
        <strain evidence="3">DSM 40473</strain>
    </source>
</reference>
<dbReference type="RefSeq" id="WP_311613864.1">
    <property type="nucleotide sequence ID" value="NZ_JAVRFI010000019.1"/>
</dbReference>
<sequence>MSELRWQKSSFSGPSGSNGECIELTATDARTLHLRESDTPNVTLSPSRPAIHALLKWQKSA</sequence>
<dbReference type="EMBL" id="JAVRFI010000019">
    <property type="protein sequence ID" value="MDT0452388.1"/>
    <property type="molecule type" value="Genomic_DNA"/>
</dbReference>
<evidence type="ECO:0000313" key="4">
    <source>
        <dbReference type="Proteomes" id="UP001180531"/>
    </source>
</evidence>
<name>A0ABU2SUH0_9ACTN</name>
<accession>A0ABU2SUH0</accession>
<keyword evidence="4" id="KW-1185">Reference proteome</keyword>
<protein>
    <submittedName>
        <fullName evidence="3">DUF397 domain-containing protein</fullName>
    </submittedName>
</protein>
<dbReference type="Proteomes" id="UP001180531">
    <property type="component" value="Unassembled WGS sequence"/>
</dbReference>
<feature type="compositionally biased region" description="Polar residues" evidence="1">
    <location>
        <begin position="7"/>
        <end position="18"/>
    </location>
</feature>
<organism evidence="3 4">
    <name type="scientific">Streptomyces hesseae</name>
    <dbReference type="NCBI Taxonomy" id="3075519"/>
    <lineage>
        <taxon>Bacteria</taxon>
        <taxon>Bacillati</taxon>
        <taxon>Actinomycetota</taxon>
        <taxon>Actinomycetes</taxon>
        <taxon>Kitasatosporales</taxon>
        <taxon>Streptomycetaceae</taxon>
        <taxon>Streptomyces</taxon>
    </lineage>
</organism>
<dbReference type="Pfam" id="PF04149">
    <property type="entry name" value="DUF397"/>
    <property type="match status" value="1"/>
</dbReference>